<proteinExistence type="predicted"/>
<reference evidence="1" key="1">
    <citation type="submission" date="2018-02" db="EMBL/GenBank/DDBJ databases">
        <title>Rhizophora mucronata_Transcriptome.</title>
        <authorList>
            <person name="Meera S.P."/>
            <person name="Sreeshan A."/>
            <person name="Augustine A."/>
        </authorList>
    </citation>
    <scope>NUCLEOTIDE SEQUENCE</scope>
    <source>
        <tissue evidence="1">Leaf</tissue>
    </source>
</reference>
<protein>
    <submittedName>
        <fullName evidence="1">Uncharacterized protein</fullName>
    </submittedName>
</protein>
<sequence>MIQLVVGLKTFSSPNLTKKELENFYLVFCIENNETRANRWRACLTAKEEFQMSCMTVLYKPSSLTT</sequence>
<evidence type="ECO:0000313" key="1">
    <source>
        <dbReference type="EMBL" id="MBX07261.1"/>
    </source>
</evidence>
<organism evidence="1">
    <name type="scientific">Rhizophora mucronata</name>
    <name type="common">Asiatic mangrove</name>
    <dbReference type="NCBI Taxonomy" id="61149"/>
    <lineage>
        <taxon>Eukaryota</taxon>
        <taxon>Viridiplantae</taxon>
        <taxon>Streptophyta</taxon>
        <taxon>Embryophyta</taxon>
        <taxon>Tracheophyta</taxon>
        <taxon>Spermatophyta</taxon>
        <taxon>Magnoliopsida</taxon>
        <taxon>eudicotyledons</taxon>
        <taxon>Gunneridae</taxon>
        <taxon>Pentapetalae</taxon>
        <taxon>rosids</taxon>
        <taxon>fabids</taxon>
        <taxon>Malpighiales</taxon>
        <taxon>Rhizophoraceae</taxon>
        <taxon>Rhizophora</taxon>
    </lineage>
</organism>
<dbReference type="EMBL" id="GGEC01026777">
    <property type="protein sequence ID" value="MBX07261.1"/>
    <property type="molecule type" value="Transcribed_RNA"/>
</dbReference>
<dbReference type="AlphaFoldDB" id="A0A2P2KNE9"/>
<accession>A0A2P2KNE9</accession>
<name>A0A2P2KNE9_RHIMU</name>